<reference evidence="2" key="1">
    <citation type="submission" date="2020-08" db="EMBL/GenBank/DDBJ databases">
        <title>Multicomponent nature underlies the extraordinary mechanical properties of spider dragline silk.</title>
        <authorList>
            <person name="Kono N."/>
            <person name="Nakamura H."/>
            <person name="Mori M."/>
            <person name="Yoshida Y."/>
            <person name="Ohtoshi R."/>
            <person name="Malay A.D."/>
            <person name="Moran D.A.P."/>
            <person name="Tomita M."/>
            <person name="Numata K."/>
            <person name="Arakawa K."/>
        </authorList>
    </citation>
    <scope>NUCLEOTIDE SEQUENCE</scope>
</reference>
<keyword evidence="3" id="KW-1185">Reference proteome</keyword>
<dbReference type="InterPro" id="IPR037264">
    <property type="entry name" value="TFIID_NTD2_sf"/>
</dbReference>
<comment type="caution">
    <text evidence="2">The sequence shown here is derived from an EMBL/GenBank/DDBJ whole genome shotgun (WGS) entry which is preliminary data.</text>
</comment>
<proteinExistence type="predicted"/>
<evidence type="ECO:0000256" key="1">
    <source>
        <dbReference type="SAM" id="SignalP"/>
    </source>
</evidence>
<feature type="chain" id="PRO_5036502557" evidence="1">
    <location>
        <begin position="20"/>
        <end position="133"/>
    </location>
</feature>
<evidence type="ECO:0000313" key="2">
    <source>
        <dbReference type="EMBL" id="GFY01910.1"/>
    </source>
</evidence>
<evidence type="ECO:0000313" key="3">
    <source>
        <dbReference type="Proteomes" id="UP000887159"/>
    </source>
</evidence>
<feature type="signal peptide" evidence="1">
    <location>
        <begin position="1"/>
        <end position="19"/>
    </location>
</feature>
<dbReference type="EMBL" id="BMAU01021231">
    <property type="protein sequence ID" value="GFY01910.1"/>
    <property type="molecule type" value="Genomic_DNA"/>
</dbReference>
<dbReference type="Proteomes" id="UP000887159">
    <property type="component" value="Unassembled WGS sequence"/>
</dbReference>
<dbReference type="AlphaFoldDB" id="A0A8X6VDA6"/>
<protein>
    <submittedName>
        <fullName evidence="2">Uncharacterized protein</fullName>
    </submittedName>
</protein>
<gene>
    <name evidence="2" type="ORF">TNCV_4796321</name>
</gene>
<keyword evidence="1" id="KW-0732">Signal</keyword>
<dbReference type="SUPFAM" id="SSF160897">
    <property type="entry name" value="Taf5 N-terminal domain-like"/>
    <property type="match status" value="1"/>
</dbReference>
<accession>A0A8X6VDA6</accession>
<name>A0A8X6VDA6_TRICX</name>
<sequence length="133" mass="15907">MRLLTKVAFLVICIELIHKHPDPQLLDVMTMLVFQYLHLFTVTDSVNKVAKKYARSFKSIIRDKNHERKILKRTTDAAIKLFCKDKFKVELWKETFIAIRKKLETEERIDILQFIKFFFDIVGRIDEGKKVFM</sequence>
<organism evidence="2 3">
    <name type="scientific">Trichonephila clavipes</name>
    <name type="common">Golden silk orbweaver</name>
    <name type="synonym">Nephila clavipes</name>
    <dbReference type="NCBI Taxonomy" id="2585209"/>
    <lineage>
        <taxon>Eukaryota</taxon>
        <taxon>Metazoa</taxon>
        <taxon>Ecdysozoa</taxon>
        <taxon>Arthropoda</taxon>
        <taxon>Chelicerata</taxon>
        <taxon>Arachnida</taxon>
        <taxon>Araneae</taxon>
        <taxon>Araneomorphae</taxon>
        <taxon>Entelegynae</taxon>
        <taxon>Araneoidea</taxon>
        <taxon>Nephilidae</taxon>
        <taxon>Trichonephila</taxon>
    </lineage>
</organism>